<dbReference type="KEGG" id="dcr:108198896"/>
<reference evidence="2" key="1">
    <citation type="journal article" date="2016" name="Nat. Genet.">
        <title>A high-quality carrot genome assembly provides new insights into carotenoid accumulation and asterid genome evolution.</title>
        <authorList>
            <person name="Iorizzo M."/>
            <person name="Ellison S."/>
            <person name="Senalik D."/>
            <person name="Zeng P."/>
            <person name="Satapoomin P."/>
            <person name="Huang J."/>
            <person name="Bowman M."/>
            <person name="Iovene M."/>
            <person name="Sanseverino W."/>
            <person name="Cavagnaro P."/>
            <person name="Yildiz M."/>
            <person name="Macko-Podgorni A."/>
            <person name="Moranska E."/>
            <person name="Grzebelus E."/>
            <person name="Grzebelus D."/>
            <person name="Ashrafi H."/>
            <person name="Zheng Z."/>
            <person name="Cheng S."/>
            <person name="Spooner D."/>
            <person name="Van Deynze A."/>
            <person name="Simon P."/>
        </authorList>
    </citation>
    <scope>NUCLEOTIDE SEQUENCE</scope>
    <source>
        <tissue evidence="2">Leaf</tissue>
    </source>
</reference>
<accession>A0AAF0XQ77</accession>
<dbReference type="Proteomes" id="UP000077755">
    <property type="component" value="Chromosome 8"/>
</dbReference>
<sequence>MRGASKVMMVAALVLVASLAIVLGLVLVLVVELYCPHLFSRSKRKELRTTTPSGTADSTADNSSQQSHNQSFIASLSSFHAQGVLNAPRNLLFPALSSNDTVDVENQLNKAPKQVSESKNQKPFSASHQFKVLYTESLSPSASLHHNAGASTSKNGGCDDSEENLVYISNPVYNTVNQTGILDTPFGTPDSSPSRLQISGSSSEEEEDGGTTFPITPPLTPMKKLPLEACSVPLRDARSLGTTASYSNSNDGDLSSSLSGSPSASPW</sequence>
<feature type="compositionally biased region" description="Polar residues" evidence="1">
    <location>
        <begin position="49"/>
        <end position="67"/>
    </location>
</feature>
<protein>
    <submittedName>
        <fullName evidence="2">Uncharacterized protein</fullName>
    </submittedName>
</protein>
<organism evidence="2 3">
    <name type="scientific">Daucus carota subsp. sativus</name>
    <name type="common">Carrot</name>
    <dbReference type="NCBI Taxonomy" id="79200"/>
    <lineage>
        <taxon>Eukaryota</taxon>
        <taxon>Viridiplantae</taxon>
        <taxon>Streptophyta</taxon>
        <taxon>Embryophyta</taxon>
        <taxon>Tracheophyta</taxon>
        <taxon>Spermatophyta</taxon>
        <taxon>Magnoliopsida</taxon>
        <taxon>eudicotyledons</taxon>
        <taxon>Gunneridae</taxon>
        <taxon>Pentapetalae</taxon>
        <taxon>asterids</taxon>
        <taxon>campanulids</taxon>
        <taxon>Apiales</taxon>
        <taxon>Apiaceae</taxon>
        <taxon>Apioideae</taxon>
        <taxon>Scandiceae</taxon>
        <taxon>Daucinae</taxon>
        <taxon>Daucus</taxon>
        <taxon>Daucus sect. Daucus</taxon>
    </lineage>
</organism>
<gene>
    <name evidence="2" type="ORF">DCAR_0830608</name>
</gene>
<proteinExistence type="predicted"/>
<feature type="region of interest" description="Disordered" evidence="1">
    <location>
        <begin position="241"/>
        <end position="267"/>
    </location>
</feature>
<evidence type="ECO:0000313" key="3">
    <source>
        <dbReference type="Proteomes" id="UP000077755"/>
    </source>
</evidence>
<evidence type="ECO:0000256" key="1">
    <source>
        <dbReference type="SAM" id="MobiDB-lite"/>
    </source>
</evidence>
<name>A0AAF0XQ77_DAUCS</name>
<feature type="compositionally biased region" description="Low complexity" evidence="1">
    <location>
        <begin position="245"/>
        <end position="267"/>
    </location>
</feature>
<keyword evidence="3" id="KW-1185">Reference proteome</keyword>
<reference evidence="2" key="2">
    <citation type="submission" date="2022-03" db="EMBL/GenBank/DDBJ databases">
        <title>Draft title - Genomic analysis of global carrot germplasm unveils the trajectory of domestication and the origin of high carotenoid orange carrot.</title>
        <authorList>
            <person name="Iorizzo M."/>
            <person name="Ellison S."/>
            <person name="Senalik D."/>
            <person name="Macko-Podgorni A."/>
            <person name="Grzebelus D."/>
            <person name="Bostan H."/>
            <person name="Rolling W."/>
            <person name="Curaba J."/>
            <person name="Simon P."/>
        </authorList>
    </citation>
    <scope>NUCLEOTIDE SEQUENCE</scope>
    <source>
        <tissue evidence="2">Leaf</tissue>
    </source>
</reference>
<feature type="compositionally biased region" description="Polar residues" evidence="1">
    <location>
        <begin position="189"/>
        <end position="198"/>
    </location>
</feature>
<dbReference type="EMBL" id="CP093350">
    <property type="protein sequence ID" value="WOH11129.1"/>
    <property type="molecule type" value="Genomic_DNA"/>
</dbReference>
<feature type="region of interest" description="Disordered" evidence="1">
    <location>
        <begin position="179"/>
        <end position="227"/>
    </location>
</feature>
<evidence type="ECO:0000313" key="2">
    <source>
        <dbReference type="EMBL" id="WOH11129.1"/>
    </source>
</evidence>
<dbReference type="AlphaFoldDB" id="A0AAF0XQ77"/>
<feature type="region of interest" description="Disordered" evidence="1">
    <location>
        <begin position="45"/>
        <end position="67"/>
    </location>
</feature>